<keyword evidence="2" id="KW-1185">Reference proteome</keyword>
<gene>
    <name evidence="1" type="ORF">L3X38_042104</name>
</gene>
<reference evidence="1 2" key="1">
    <citation type="journal article" date="2022" name="G3 (Bethesda)">
        <title>Whole-genome sequence and methylome profiling of the almond [Prunus dulcis (Mill.) D.A. Webb] cultivar 'Nonpareil'.</title>
        <authorList>
            <person name="D'Amico-Willman K.M."/>
            <person name="Ouma W.Z."/>
            <person name="Meulia T."/>
            <person name="Sideli G.M."/>
            <person name="Gradziel T.M."/>
            <person name="Fresnedo-Ramirez J."/>
        </authorList>
    </citation>
    <scope>NUCLEOTIDE SEQUENCE [LARGE SCALE GENOMIC DNA]</scope>
    <source>
        <strain evidence="1">Clone GOH B32 T37-40</strain>
    </source>
</reference>
<organism evidence="1 2">
    <name type="scientific">Prunus dulcis</name>
    <name type="common">Almond</name>
    <name type="synonym">Amygdalus dulcis</name>
    <dbReference type="NCBI Taxonomy" id="3755"/>
    <lineage>
        <taxon>Eukaryota</taxon>
        <taxon>Viridiplantae</taxon>
        <taxon>Streptophyta</taxon>
        <taxon>Embryophyta</taxon>
        <taxon>Tracheophyta</taxon>
        <taxon>Spermatophyta</taxon>
        <taxon>Magnoliopsida</taxon>
        <taxon>eudicotyledons</taxon>
        <taxon>Gunneridae</taxon>
        <taxon>Pentapetalae</taxon>
        <taxon>rosids</taxon>
        <taxon>fabids</taxon>
        <taxon>Rosales</taxon>
        <taxon>Rosaceae</taxon>
        <taxon>Amygdaloideae</taxon>
        <taxon>Amygdaleae</taxon>
        <taxon>Prunus</taxon>
    </lineage>
</organism>
<dbReference type="EMBL" id="JAJFAZ020000008">
    <property type="protein sequence ID" value="KAI5312930.1"/>
    <property type="molecule type" value="Genomic_DNA"/>
</dbReference>
<evidence type="ECO:0000313" key="1">
    <source>
        <dbReference type="EMBL" id="KAI5312930.1"/>
    </source>
</evidence>
<protein>
    <submittedName>
        <fullName evidence="1">Uncharacterized protein</fullName>
    </submittedName>
</protein>
<dbReference type="AlphaFoldDB" id="A0AAD4UTY3"/>
<dbReference type="Proteomes" id="UP001054821">
    <property type="component" value="Chromosome 8"/>
</dbReference>
<name>A0AAD4UTY3_PRUDU</name>
<comment type="caution">
    <text evidence="1">The sequence shown here is derived from an EMBL/GenBank/DDBJ whole genome shotgun (WGS) entry which is preliminary data.</text>
</comment>
<sequence length="125" mass="14079">MHEDLVVAGIGVHEAEELRAGRGVHQLVDSWQQEAILWACFVQICIILAHSPGSTRLLYQNRISKPDRVGYLTDETDCSKLVYFEFQCFVPFGIIGPSLMSDWFGRRGDAEFVADDIREMPGMSS</sequence>
<accession>A0AAD4UTY3</accession>
<evidence type="ECO:0000313" key="2">
    <source>
        <dbReference type="Proteomes" id="UP001054821"/>
    </source>
</evidence>
<proteinExistence type="predicted"/>